<dbReference type="RefSeq" id="WP_264241262.1">
    <property type="nucleotide sequence ID" value="NZ_CP107567.1"/>
</dbReference>
<sequence>MPGRLYPLDVEAPVAALAIMAEEWQSEPAPSAPARTGTLCWRIPDFARPAGVHRAPLEQRDDPRLYPAPDFLAAGLQGTESHRFLTCEYLNGLDFLEDLGLISVTDDEVGVFWSFGAY</sequence>
<evidence type="ECO:0000313" key="2">
    <source>
        <dbReference type="Proteomes" id="UP001163878"/>
    </source>
</evidence>
<dbReference type="Proteomes" id="UP001163878">
    <property type="component" value="Chromosome"/>
</dbReference>
<gene>
    <name evidence="1" type="ORF">OGH68_00525</name>
</gene>
<protein>
    <submittedName>
        <fullName evidence="1">Uncharacterized protein</fullName>
    </submittedName>
</protein>
<keyword evidence="2" id="KW-1185">Reference proteome</keyword>
<organism evidence="1 2">
    <name type="scientific">Streptomyces peucetius</name>
    <dbReference type="NCBI Taxonomy" id="1950"/>
    <lineage>
        <taxon>Bacteria</taxon>
        <taxon>Bacillati</taxon>
        <taxon>Actinomycetota</taxon>
        <taxon>Actinomycetes</taxon>
        <taxon>Kitasatosporales</taxon>
        <taxon>Streptomycetaceae</taxon>
        <taxon>Streptomyces</taxon>
    </lineage>
</organism>
<accession>A0ABY6HZS6</accession>
<evidence type="ECO:0000313" key="1">
    <source>
        <dbReference type="EMBL" id="UYQ60113.1"/>
    </source>
</evidence>
<name>A0ABY6HZS6_STRPE</name>
<dbReference type="EMBL" id="CP107567">
    <property type="protein sequence ID" value="UYQ60113.1"/>
    <property type="molecule type" value="Genomic_DNA"/>
</dbReference>
<proteinExistence type="predicted"/>
<reference evidence="1" key="1">
    <citation type="submission" date="2022-10" db="EMBL/GenBank/DDBJ databases">
        <title>Cytochrome P450 Catalyzes Benzene Ring Formation in the Biosynthesis of Trialkyl-Substituted Aromatic Polyketides.</title>
        <authorList>
            <person name="Zhao E."/>
            <person name="Ge H."/>
        </authorList>
    </citation>
    <scope>NUCLEOTIDE SEQUENCE</scope>
    <source>
        <strain evidence="1">NA0869</strain>
    </source>
</reference>